<organism evidence="2">
    <name type="scientific">Timema tahoe</name>
    <dbReference type="NCBI Taxonomy" id="61484"/>
    <lineage>
        <taxon>Eukaryota</taxon>
        <taxon>Metazoa</taxon>
        <taxon>Ecdysozoa</taxon>
        <taxon>Arthropoda</taxon>
        <taxon>Hexapoda</taxon>
        <taxon>Insecta</taxon>
        <taxon>Pterygota</taxon>
        <taxon>Neoptera</taxon>
        <taxon>Polyneoptera</taxon>
        <taxon>Phasmatodea</taxon>
        <taxon>Timematodea</taxon>
        <taxon>Timematoidea</taxon>
        <taxon>Timematidae</taxon>
        <taxon>Timema</taxon>
    </lineage>
</organism>
<dbReference type="EMBL" id="OE002000">
    <property type="protein sequence ID" value="CAD7457947.1"/>
    <property type="molecule type" value="Genomic_DNA"/>
</dbReference>
<accession>A0A7R9IGP8</accession>
<dbReference type="AlphaFoldDB" id="A0A7R9IGP8"/>
<gene>
    <name evidence="2" type="ORF">TTEB3V08_LOCUS5937</name>
</gene>
<protein>
    <submittedName>
        <fullName evidence="2">Uncharacterized protein</fullName>
    </submittedName>
</protein>
<sequence>MEEDISTSRDNHSSHTCDDPNMSEPALRVDRVKVLAHWCVASRDEERRRFSGVLPLVRCVALRGVTKRSVVSAVSAHWCVAWRDEEKRRFSGVLPLVRCVASRGVTKRSVVSAVFAHWCVASLCVA</sequence>
<proteinExistence type="predicted"/>
<evidence type="ECO:0000256" key="1">
    <source>
        <dbReference type="SAM" id="MobiDB-lite"/>
    </source>
</evidence>
<feature type="compositionally biased region" description="Basic and acidic residues" evidence="1">
    <location>
        <begin position="1"/>
        <end position="18"/>
    </location>
</feature>
<name>A0A7R9IGP8_9NEOP</name>
<evidence type="ECO:0000313" key="2">
    <source>
        <dbReference type="EMBL" id="CAD7457947.1"/>
    </source>
</evidence>
<reference evidence="2" key="1">
    <citation type="submission" date="2020-11" db="EMBL/GenBank/DDBJ databases">
        <authorList>
            <person name="Tran Van P."/>
        </authorList>
    </citation>
    <scope>NUCLEOTIDE SEQUENCE</scope>
</reference>
<feature type="region of interest" description="Disordered" evidence="1">
    <location>
        <begin position="1"/>
        <end position="23"/>
    </location>
</feature>